<dbReference type="InterPro" id="IPR002528">
    <property type="entry name" value="MATE_fam"/>
</dbReference>
<dbReference type="InterPro" id="IPR048279">
    <property type="entry name" value="MdtK-like"/>
</dbReference>
<keyword evidence="6 10" id="KW-1133">Transmembrane helix</keyword>
<evidence type="ECO:0000313" key="12">
    <source>
        <dbReference type="Proteomes" id="UP001058120"/>
    </source>
</evidence>
<keyword evidence="4" id="KW-1003">Cell membrane</keyword>
<feature type="transmembrane region" description="Helical" evidence="10">
    <location>
        <begin position="21"/>
        <end position="42"/>
    </location>
</feature>
<feature type="transmembrane region" description="Helical" evidence="10">
    <location>
        <begin position="168"/>
        <end position="190"/>
    </location>
</feature>
<protein>
    <recommendedName>
        <fullName evidence="9">Multidrug-efflux transporter</fullName>
    </recommendedName>
</protein>
<keyword evidence="5 10" id="KW-0812">Transmembrane</keyword>
<dbReference type="PIRSF" id="PIRSF006603">
    <property type="entry name" value="DinF"/>
    <property type="match status" value="1"/>
</dbReference>
<keyword evidence="7" id="KW-0406">Ion transport</keyword>
<feature type="transmembrane region" description="Helical" evidence="10">
    <location>
        <begin position="242"/>
        <end position="271"/>
    </location>
</feature>
<feature type="transmembrane region" description="Helical" evidence="10">
    <location>
        <begin position="62"/>
        <end position="85"/>
    </location>
</feature>
<gene>
    <name evidence="11" type="ORF">JBF11_01060</name>
</gene>
<sequence length="456" mass="50439">MDTQKIKLFLNDVPYRAIWELVWPQTATMLCMIVISLTDIYVGGKINSEVQASIGVSAQLHALFMVLGTSIGAGAMAAVSQSMGAKRFARAKRYSGFVLVYAFCMAVLLAVIGYCFRYFIMEILQVEHRMVETAVTFFTFVLFTLPFQYTHYLSSVLFRATKEVIKPLLIIIVIAFFNIFGDFAFGLGYFGFTAWGGKGIAFSTWLSYALGAVIALIALYRNDIFEKYVIPRFRWMKKATPYLFKVSIPALTMQFLWQLGYLILFAIVAALPDSVSALAGLTAGMRIESILFMPAVAFNATASILIGSTLGAGKKEEAKKIGLAIIFFGTILMSTIGLCMLPFVDTLAGFFSSDADAQWNIRMYVYINIVSTPFTVGGLIVNGIMVGAGATVYALFINPLCIWGIRLPLGIFLAHILGYGSIGVYFAMLLSMSIQATSMFMIFLKANWTRYTLRKI</sequence>
<feature type="transmembrane region" description="Helical" evidence="10">
    <location>
        <begin position="364"/>
        <end position="385"/>
    </location>
</feature>
<feature type="transmembrane region" description="Helical" evidence="10">
    <location>
        <begin position="202"/>
        <end position="221"/>
    </location>
</feature>
<feature type="transmembrane region" description="Helical" evidence="10">
    <location>
        <begin position="422"/>
        <end position="444"/>
    </location>
</feature>
<dbReference type="Proteomes" id="UP001058120">
    <property type="component" value="Chromosome"/>
</dbReference>
<dbReference type="NCBIfam" id="TIGR00797">
    <property type="entry name" value="matE"/>
    <property type="match status" value="1"/>
</dbReference>
<evidence type="ECO:0000313" key="11">
    <source>
        <dbReference type="EMBL" id="UWX05947.1"/>
    </source>
</evidence>
<evidence type="ECO:0000256" key="9">
    <source>
        <dbReference type="ARBA" id="ARBA00031636"/>
    </source>
</evidence>
<accession>A0ABY5Y2K7</accession>
<evidence type="ECO:0000256" key="10">
    <source>
        <dbReference type="SAM" id="Phobius"/>
    </source>
</evidence>
<keyword evidence="2" id="KW-0813">Transport</keyword>
<feature type="transmembrane region" description="Helical" evidence="10">
    <location>
        <begin position="291"/>
        <end position="311"/>
    </location>
</feature>
<keyword evidence="3" id="KW-0050">Antiport</keyword>
<feature type="transmembrane region" description="Helical" evidence="10">
    <location>
        <begin position="97"/>
        <end position="120"/>
    </location>
</feature>
<dbReference type="Pfam" id="PF01554">
    <property type="entry name" value="MatE"/>
    <property type="match status" value="2"/>
</dbReference>
<proteinExistence type="predicted"/>
<name>A0ABY5Y2K7_9BACT</name>
<feature type="transmembrane region" description="Helical" evidence="10">
    <location>
        <begin position="126"/>
        <end position="147"/>
    </location>
</feature>
<comment type="subcellular location">
    <subcellularLocation>
        <location evidence="1">Cell membrane</location>
        <topology evidence="1">Multi-pass membrane protein</topology>
    </subcellularLocation>
</comment>
<evidence type="ECO:0000256" key="8">
    <source>
        <dbReference type="ARBA" id="ARBA00023136"/>
    </source>
</evidence>
<dbReference type="RefSeq" id="WP_334315541.1">
    <property type="nucleotide sequence ID" value="NZ_CP065938.1"/>
</dbReference>
<dbReference type="InterPro" id="IPR050222">
    <property type="entry name" value="MATE_MdtK"/>
</dbReference>
<feature type="transmembrane region" description="Helical" evidence="10">
    <location>
        <begin position="323"/>
        <end position="344"/>
    </location>
</feature>
<dbReference type="EMBL" id="CP065938">
    <property type="protein sequence ID" value="UWX05947.1"/>
    <property type="molecule type" value="Genomic_DNA"/>
</dbReference>
<evidence type="ECO:0000256" key="5">
    <source>
        <dbReference type="ARBA" id="ARBA00022692"/>
    </source>
</evidence>
<evidence type="ECO:0000256" key="4">
    <source>
        <dbReference type="ARBA" id="ARBA00022475"/>
    </source>
</evidence>
<dbReference type="CDD" id="cd13137">
    <property type="entry name" value="MATE_NorM_like"/>
    <property type="match status" value="1"/>
</dbReference>
<evidence type="ECO:0000256" key="1">
    <source>
        <dbReference type="ARBA" id="ARBA00004651"/>
    </source>
</evidence>
<evidence type="ECO:0000256" key="6">
    <source>
        <dbReference type="ARBA" id="ARBA00022989"/>
    </source>
</evidence>
<evidence type="ECO:0000256" key="2">
    <source>
        <dbReference type="ARBA" id="ARBA00022448"/>
    </source>
</evidence>
<organism evidence="11 12">
    <name type="scientific">Taurinivorans muris</name>
    <dbReference type="NCBI Taxonomy" id="2787751"/>
    <lineage>
        <taxon>Bacteria</taxon>
        <taxon>Pseudomonadati</taxon>
        <taxon>Thermodesulfobacteriota</taxon>
        <taxon>Desulfovibrionia</taxon>
        <taxon>Desulfovibrionales</taxon>
        <taxon>Desulfovibrionaceae</taxon>
        <taxon>Taurinivorans</taxon>
    </lineage>
</organism>
<dbReference type="PANTHER" id="PTHR43298">
    <property type="entry name" value="MULTIDRUG RESISTANCE PROTEIN NORM-RELATED"/>
    <property type="match status" value="1"/>
</dbReference>
<evidence type="ECO:0000256" key="7">
    <source>
        <dbReference type="ARBA" id="ARBA00023065"/>
    </source>
</evidence>
<evidence type="ECO:0000256" key="3">
    <source>
        <dbReference type="ARBA" id="ARBA00022449"/>
    </source>
</evidence>
<keyword evidence="8 10" id="KW-0472">Membrane</keyword>
<feature type="transmembrane region" description="Helical" evidence="10">
    <location>
        <begin position="392"/>
        <end position="416"/>
    </location>
</feature>
<dbReference type="PANTHER" id="PTHR43298:SF2">
    <property type="entry name" value="FMN_FAD EXPORTER YEEO-RELATED"/>
    <property type="match status" value="1"/>
</dbReference>
<reference evidence="11" key="1">
    <citation type="submission" date="2020-12" db="EMBL/GenBank/DDBJ databases">
        <title>Taurinivorans muris gen. nov., sp. nov., fundamental and realized metabolic niche of a ubiquitous sulfidogenic bacterium in the murine intestine.</title>
        <authorList>
            <person name="Ye H."/>
            <person name="Hanson B.T."/>
            <person name="Loy A."/>
        </authorList>
    </citation>
    <scope>NUCLEOTIDE SEQUENCE</scope>
    <source>
        <strain evidence="11">LT0009</strain>
    </source>
</reference>
<keyword evidence="12" id="KW-1185">Reference proteome</keyword>